<proteinExistence type="inferred from homology"/>
<comment type="caution">
    <text evidence="9">The sequence shown here is derived from an EMBL/GenBank/DDBJ whole genome shotgun (WGS) entry which is preliminary data.</text>
</comment>
<organism evidence="9 10">
    <name type="scientific">Actinophytocola algeriensis</name>
    <dbReference type="NCBI Taxonomy" id="1768010"/>
    <lineage>
        <taxon>Bacteria</taxon>
        <taxon>Bacillati</taxon>
        <taxon>Actinomycetota</taxon>
        <taxon>Actinomycetes</taxon>
        <taxon>Pseudonocardiales</taxon>
        <taxon>Pseudonocardiaceae</taxon>
    </lineage>
</organism>
<feature type="transmembrane region" description="Helical" evidence="7">
    <location>
        <begin position="114"/>
        <end position="135"/>
    </location>
</feature>
<dbReference type="GO" id="GO:0055085">
    <property type="term" value="P:transmembrane transport"/>
    <property type="evidence" value="ECO:0007669"/>
    <property type="project" value="InterPro"/>
</dbReference>
<dbReference type="AlphaFoldDB" id="A0A7W7Q221"/>
<comment type="subcellular location">
    <subcellularLocation>
        <location evidence="1 7">Cell membrane</location>
        <topology evidence="1 7">Multi-pass membrane protein</topology>
    </subcellularLocation>
</comment>
<dbReference type="Gene3D" id="1.10.3720.10">
    <property type="entry name" value="MetI-like"/>
    <property type="match status" value="1"/>
</dbReference>
<feature type="domain" description="ABC transmembrane type-1" evidence="8">
    <location>
        <begin position="77"/>
        <end position="290"/>
    </location>
</feature>
<keyword evidence="2 7" id="KW-0813">Transport</keyword>
<keyword evidence="9" id="KW-0762">Sugar transport</keyword>
<dbReference type="InterPro" id="IPR035906">
    <property type="entry name" value="MetI-like_sf"/>
</dbReference>
<keyword evidence="4 7" id="KW-0812">Transmembrane</keyword>
<keyword evidence="6 7" id="KW-0472">Membrane</keyword>
<dbReference type="SUPFAM" id="SSF161098">
    <property type="entry name" value="MetI-like"/>
    <property type="match status" value="1"/>
</dbReference>
<dbReference type="InterPro" id="IPR051393">
    <property type="entry name" value="ABC_transporter_permease"/>
</dbReference>
<dbReference type="PANTHER" id="PTHR30193">
    <property type="entry name" value="ABC TRANSPORTER PERMEASE PROTEIN"/>
    <property type="match status" value="1"/>
</dbReference>
<feature type="transmembrane region" description="Helical" evidence="7">
    <location>
        <begin position="18"/>
        <end position="38"/>
    </location>
</feature>
<dbReference type="Pfam" id="PF00528">
    <property type="entry name" value="BPD_transp_1"/>
    <property type="match status" value="1"/>
</dbReference>
<keyword evidence="10" id="KW-1185">Reference proteome</keyword>
<keyword evidence="5 7" id="KW-1133">Transmembrane helix</keyword>
<evidence type="ECO:0000256" key="1">
    <source>
        <dbReference type="ARBA" id="ARBA00004651"/>
    </source>
</evidence>
<sequence length="300" mass="32913">MTAATVRRRRKRGDGRDAWLLVLPALVPVVLISVYPLVQGILLGFTDAEAGLNQVTNFNGLDNYEKLLHNELFWASFRIGLIWAFGVTIIQFLASLGLALLLNADLRLRWLARTLALVPWAMPPVVIAIMWRLMLNPTYGPVNETLRSLGLPGDINWLGDFSTALPAVIVVGVWAGMPQTTITLLAGLQNVSGDLHEAAAIDGASTWQRFWHVTLPALRPVIAAITSLDLIWNFNSFALVFVLTAGGPGGKTMLPMLFAYNEAFRYGNFGYAAALGNVMVVVIAAFLFFYLRGQARSRES</sequence>
<dbReference type="EMBL" id="JACHJQ010000002">
    <property type="protein sequence ID" value="MBB4905438.1"/>
    <property type="molecule type" value="Genomic_DNA"/>
</dbReference>
<feature type="transmembrane region" description="Helical" evidence="7">
    <location>
        <begin position="155"/>
        <end position="175"/>
    </location>
</feature>
<dbReference type="InterPro" id="IPR000515">
    <property type="entry name" value="MetI-like"/>
</dbReference>
<dbReference type="GO" id="GO:0005886">
    <property type="term" value="C:plasma membrane"/>
    <property type="evidence" value="ECO:0007669"/>
    <property type="project" value="UniProtKB-SubCell"/>
</dbReference>
<evidence type="ECO:0000259" key="8">
    <source>
        <dbReference type="PROSITE" id="PS50928"/>
    </source>
</evidence>
<feature type="transmembrane region" description="Helical" evidence="7">
    <location>
        <begin position="269"/>
        <end position="291"/>
    </location>
</feature>
<evidence type="ECO:0000256" key="6">
    <source>
        <dbReference type="ARBA" id="ARBA00023136"/>
    </source>
</evidence>
<feature type="transmembrane region" description="Helical" evidence="7">
    <location>
        <begin position="230"/>
        <end position="249"/>
    </location>
</feature>
<dbReference type="CDD" id="cd06261">
    <property type="entry name" value="TM_PBP2"/>
    <property type="match status" value="1"/>
</dbReference>
<evidence type="ECO:0000313" key="9">
    <source>
        <dbReference type="EMBL" id="MBB4905438.1"/>
    </source>
</evidence>
<dbReference type="RefSeq" id="WP_184809670.1">
    <property type="nucleotide sequence ID" value="NZ_JACHJQ010000002.1"/>
</dbReference>
<accession>A0A7W7Q221</accession>
<evidence type="ECO:0000256" key="3">
    <source>
        <dbReference type="ARBA" id="ARBA00022475"/>
    </source>
</evidence>
<evidence type="ECO:0000313" key="10">
    <source>
        <dbReference type="Proteomes" id="UP000520767"/>
    </source>
</evidence>
<dbReference type="PANTHER" id="PTHR30193:SF44">
    <property type="entry name" value="LACTOSE TRANSPORT SYSTEM PERMEASE PROTEIN LACF"/>
    <property type="match status" value="1"/>
</dbReference>
<gene>
    <name evidence="9" type="ORF">FHR82_001655</name>
</gene>
<evidence type="ECO:0000256" key="4">
    <source>
        <dbReference type="ARBA" id="ARBA00022692"/>
    </source>
</evidence>
<dbReference type="Proteomes" id="UP000520767">
    <property type="component" value="Unassembled WGS sequence"/>
</dbReference>
<name>A0A7W7Q221_9PSEU</name>
<evidence type="ECO:0000256" key="2">
    <source>
        <dbReference type="ARBA" id="ARBA00022448"/>
    </source>
</evidence>
<dbReference type="PROSITE" id="PS50928">
    <property type="entry name" value="ABC_TM1"/>
    <property type="match status" value="1"/>
</dbReference>
<evidence type="ECO:0000256" key="7">
    <source>
        <dbReference type="RuleBase" id="RU363032"/>
    </source>
</evidence>
<keyword evidence="3" id="KW-1003">Cell membrane</keyword>
<protein>
    <submittedName>
        <fullName evidence="9">Multiple sugar transport system permease protein</fullName>
    </submittedName>
</protein>
<comment type="similarity">
    <text evidence="7">Belongs to the binding-protein-dependent transport system permease family.</text>
</comment>
<reference evidence="9 10" key="1">
    <citation type="submission" date="2020-08" db="EMBL/GenBank/DDBJ databases">
        <title>Genomic Encyclopedia of Type Strains, Phase III (KMG-III): the genomes of soil and plant-associated and newly described type strains.</title>
        <authorList>
            <person name="Whitman W."/>
        </authorList>
    </citation>
    <scope>NUCLEOTIDE SEQUENCE [LARGE SCALE GENOMIC DNA]</scope>
    <source>
        <strain evidence="9 10">CECT 8960</strain>
    </source>
</reference>
<feature type="transmembrane region" description="Helical" evidence="7">
    <location>
        <begin position="81"/>
        <end position="102"/>
    </location>
</feature>
<evidence type="ECO:0000256" key="5">
    <source>
        <dbReference type="ARBA" id="ARBA00022989"/>
    </source>
</evidence>